<dbReference type="GeneTree" id="ENSGT01020000230367"/>
<dbReference type="Ensembl" id="ENSSTUT00000071810.1">
    <property type="protein sequence ID" value="ENSSTUP00000067719.1"/>
    <property type="gene ID" value="ENSSTUG00000029612.1"/>
</dbReference>
<keyword evidence="1" id="KW-0202">Cytokine</keyword>
<dbReference type="GO" id="GO:0005615">
    <property type="term" value="C:extracellular space"/>
    <property type="evidence" value="ECO:0007669"/>
    <property type="project" value="UniProtKB-KW"/>
</dbReference>
<dbReference type="AlphaFoldDB" id="A0A674B8C2"/>
<dbReference type="SMART" id="SM00199">
    <property type="entry name" value="SCY"/>
    <property type="match status" value="1"/>
</dbReference>
<organism evidence="3 4">
    <name type="scientific">Salmo trutta</name>
    <name type="common">Brown trout</name>
    <dbReference type="NCBI Taxonomy" id="8032"/>
    <lineage>
        <taxon>Eukaryota</taxon>
        <taxon>Metazoa</taxon>
        <taxon>Chordata</taxon>
        <taxon>Craniata</taxon>
        <taxon>Vertebrata</taxon>
        <taxon>Euteleostomi</taxon>
        <taxon>Actinopterygii</taxon>
        <taxon>Neopterygii</taxon>
        <taxon>Teleostei</taxon>
        <taxon>Protacanthopterygii</taxon>
        <taxon>Salmoniformes</taxon>
        <taxon>Salmonidae</taxon>
        <taxon>Salmoninae</taxon>
        <taxon>Salmo</taxon>
    </lineage>
</organism>
<evidence type="ECO:0000313" key="3">
    <source>
        <dbReference type="Ensembl" id="ENSSTUP00000067719.1"/>
    </source>
</evidence>
<proteinExistence type="predicted"/>
<name>A0A674B8C2_SALTR</name>
<accession>A0A674B8C2</accession>
<dbReference type="Pfam" id="PF00048">
    <property type="entry name" value="IL8"/>
    <property type="match status" value="1"/>
</dbReference>
<evidence type="ECO:0000259" key="2">
    <source>
        <dbReference type="SMART" id="SM00199"/>
    </source>
</evidence>
<evidence type="ECO:0000313" key="4">
    <source>
        <dbReference type="Proteomes" id="UP000472277"/>
    </source>
</evidence>
<dbReference type="InterPro" id="IPR001811">
    <property type="entry name" value="Chemokine_IL8-like_dom"/>
</dbReference>
<dbReference type="Proteomes" id="UP000472277">
    <property type="component" value="Chromosome 5"/>
</dbReference>
<dbReference type="GO" id="GO:0008009">
    <property type="term" value="F:chemokine activity"/>
    <property type="evidence" value="ECO:0007669"/>
    <property type="project" value="InterPro"/>
</dbReference>
<reference evidence="3" key="1">
    <citation type="submission" date="2025-08" db="UniProtKB">
        <authorList>
            <consortium name="Ensembl"/>
        </authorList>
    </citation>
    <scope>IDENTIFICATION</scope>
</reference>
<keyword evidence="4" id="KW-1185">Reference proteome</keyword>
<protein>
    <recommendedName>
        <fullName evidence="2">Chemokine interleukin-8-like domain-containing protein</fullName>
    </recommendedName>
</protein>
<dbReference type="GO" id="GO:0006955">
    <property type="term" value="P:immune response"/>
    <property type="evidence" value="ECO:0007669"/>
    <property type="project" value="InterPro"/>
</dbReference>
<evidence type="ECO:0000256" key="1">
    <source>
        <dbReference type="ARBA" id="ARBA00022514"/>
    </source>
</evidence>
<dbReference type="SUPFAM" id="SSF54117">
    <property type="entry name" value="Interleukin 8-like chemokines"/>
    <property type="match status" value="1"/>
</dbReference>
<reference evidence="3" key="2">
    <citation type="submission" date="2025-09" db="UniProtKB">
        <authorList>
            <consortium name="Ensembl"/>
        </authorList>
    </citation>
    <scope>IDENTIFICATION</scope>
</reference>
<dbReference type="CDD" id="cd00272">
    <property type="entry name" value="Chemokine_CC"/>
    <property type="match status" value="1"/>
</dbReference>
<dbReference type="InterPro" id="IPR036048">
    <property type="entry name" value="Interleukin_8-like_sf"/>
</dbReference>
<dbReference type="Gene3D" id="2.40.50.40">
    <property type="match status" value="1"/>
</dbReference>
<feature type="domain" description="Chemokine interleukin-8-like" evidence="2">
    <location>
        <begin position="47"/>
        <end position="104"/>
    </location>
</feature>
<sequence>MGHPQVVSIGNNTSAQLILNTGAPQGCMLSPLLYSLFTHDCMARYDSNTIIKFYQRRIPKQLIVAYEMTRSDCTHKGVMLITKKNYPICANPDEPLIDRIMKAIDESKFK</sequence>